<evidence type="ECO:0000256" key="1">
    <source>
        <dbReference type="SAM" id="MobiDB-lite"/>
    </source>
</evidence>
<evidence type="ECO:0000313" key="3">
    <source>
        <dbReference type="Proteomes" id="UP001500782"/>
    </source>
</evidence>
<gene>
    <name evidence="2" type="ORF">GCM10008967_20000</name>
</gene>
<name>A0ABP3FZB4_9BACI</name>
<comment type="caution">
    <text evidence="2">The sequence shown here is derived from an EMBL/GenBank/DDBJ whole genome shotgun (WGS) entry which is preliminary data.</text>
</comment>
<evidence type="ECO:0000313" key="2">
    <source>
        <dbReference type="EMBL" id="GAA0329505.1"/>
    </source>
</evidence>
<sequence>MANETAVGTSVPNQSKKYSKQDSNGLICPKSMQEVYQTGQQRAHLSQSKAKCVANGTAARLSVPNQSKKYSKQDSNALV</sequence>
<accession>A0ABP3FZB4</accession>
<reference evidence="3" key="1">
    <citation type="journal article" date="2019" name="Int. J. Syst. Evol. Microbiol.">
        <title>The Global Catalogue of Microorganisms (GCM) 10K type strain sequencing project: providing services to taxonomists for standard genome sequencing and annotation.</title>
        <authorList>
            <consortium name="The Broad Institute Genomics Platform"/>
            <consortium name="The Broad Institute Genome Sequencing Center for Infectious Disease"/>
            <person name="Wu L."/>
            <person name="Ma J."/>
        </authorList>
    </citation>
    <scope>NUCLEOTIDE SEQUENCE [LARGE SCALE GENOMIC DNA]</scope>
    <source>
        <strain evidence="3">JCM 9731</strain>
    </source>
</reference>
<feature type="region of interest" description="Disordered" evidence="1">
    <location>
        <begin position="1"/>
        <end position="25"/>
    </location>
</feature>
<proteinExistence type="predicted"/>
<dbReference type="Proteomes" id="UP001500782">
    <property type="component" value="Unassembled WGS sequence"/>
</dbReference>
<protein>
    <submittedName>
        <fullName evidence="2">Uncharacterized protein</fullName>
    </submittedName>
</protein>
<feature type="compositionally biased region" description="Polar residues" evidence="1">
    <location>
        <begin position="1"/>
        <end position="24"/>
    </location>
</feature>
<keyword evidence="3" id="KW-1185">Reference proteome</keyword>
<organism evidence="2 3">
    <name type="scientific">Bacillus carboniphilus</name>
    <dbReference type="NCBI Taxonomy" id="86663"/>
    <lineage>
        <taxon>Bacteria</taxon>
        <taxon>Bacillati</taxon>
        <taxon>Bacillota</taxon>
        <taxon>Bacilli</taxon>
        <taxon>Bacillales</taxon>
        <taxon>Bacillaceae</taxon>
        <taxon>Bacillus</taxon>
    </lineage>
</organism>
<dbReference type="EMBL" id="BAAADJ010000021">
    <property type="protein sequence ID" value="GAA0329505.1"/>
    <property type="molecule type" value="Genomic_DNA"/>
</dbReference>